<organism evidence="2">
    <name type="scientific">Anthurium amnicola</name>
    <dbReference type="NCBI Taxonomy" id="1678845"/>
    <lineage>
        <taxon>Eukaryota</taxon>
        <taxon>Viridiplantae</taxon>
        <taxon>Streptophyta</taxon>
        <taxon>Embryophyta</taxon>
        <taxon>Tracheophyta</taxon>
        <taxon>Spermatophyta</taxon>
        <taxon>Magnoliopsida</taxon>
        <taxon>Liliopsida</taxon>
        <taxon>Araceae</taxon>
        <taxon>Pothoideae</taxon>
        <taxon>Potheae</taxon>
        <taxon>Anthurium</taxon>
    </lineage>
</organism>
<gene>
    <name evidence="2" type="ORF">g.97332</name>
</gene>
<reference evidence="2" key="1">
    <citation type="submission" date="2015-07" db="EMBL/GenBank/DDBJ databases">
        <title>Transcriptome Assembly of Anthurium amnicola.</title>
        <authorList>
            <person name="Suzuki J."/>
        </authorList>
    </citation>
    <scope>NUCLEOTIDE SEQUENCE</scope>
</reference>
<dbReference type="AlphaFoldDB" id="A0A1D1XV67"/>
<name>A0A1D1XV67_9ARAE</name>
<feature type="transmembrane region" description="Helical" evidence="1">
    <location>
        <begin position="58"/>
        <end position="80"/>
    </location>
</feature>
<accession>A0A1D1XV67</accession>
<dbReference type="EMBL" id="GDJX01021653">
    <property type="protein sequence ID" value="JAT46283.1"/>
    <property type="molecule type" value="Transcribed_RNA"/>
</dbReference>
<evidence type="ECO:0000313" key="2">
    <source>
        <dbReference type="EMBL" id="JAT46283.1"/>
    </source>
</evidence>
<keyword evidence="1" id="KW-0812">Transmembrane</keyword>
<proteinExistence type="predicted"/>
<keyword evidence="1" id="KW-1133">Transmembrane helix</keyword>
<sequence>MIPTPTQVQAWAPTQTSHFESSSVGKHLYCPSYVKECLIFPIAGTRGRNRIHNYVEYLLLDLTSLLTTRVFGLVYFFIIIEVVAEGETSSSIEAACSCLIEDVGHR</sequence>
<evidence type="ECO:0000256" key="1">
    <source>
        <dbReference type="SAM" id="Phobius"/>
    </source>
</evidence>
<keyword evidence="1" id="KW-0472">Membrane</keyword>
<protein>
    <submittedName>
        <fullName evidence="2">Uncharacterized protein</fullName>
    </submittedName>
</protein>